<feature type="domain" description="Sec39" evidence="6">
    <location>
        <begin position="184"/>
        <end position="890"/>
    </location>
</feature>
<proteinExistence type="predicted"/>
<evidence type="ECO:0000256" key="2">
    <source>
        <dbReference type="ARBA" id="ARBA00022448"/>
    </source>
</evidence>
<evidence type="ECO:0000256" key="1">
    <source>
        <dbReference type="ARBA" id="ARBA00004240"/>
    </source>
</evidence>
<dbReference type="AlphaFoldDB" id="A0A8H5AW82"/>
<dbReference type="PANTHER" id="PTHR15922:SF2">
    <property type="entry name" value="NBAS SUBUNIT OF NRZ TETHERING COMPLEX"/>
    <property type="match status" value="1"/>
</dbReference>
<dbReference type="GO" id="GO:0015031">
    <property type="term" value="P:protein transport"/>
    <property type="evidence" value="ECO:0007669"/>
    <property type="project" value="UniProtKB-KW"/>
</dbReference>
<evidence type="ECO:0000256" key="5">
    <source>
        <dbReference type="SAM" id="MobiDB-lite"/>
    </source>
</evidence>
<feature type="compositionally biased region" description="Basic and acidic residues" evidence="5">
    <location>
        <begin position="964"/>
        <end position="984"/>
    </location>
</feature>
<evidence type="ECO:0000256" key="4">
    <source>
        <dbReference type="ARBA" id="ARBA00022927"/>
    </source>
</evidence>
<dbReference type="OrthoDB" id="27490at2759"/>
<keyword evidence="2" id="KW-0813">Transport</keyword>
<dbReference type="GO" id="GO:0006890">
    <property type="term" value="P:retrograde vesicle-mediated transport, Golgi to endoplasmic reticulum"/>
    <property type="evidence" value="ECO:0007669"/>
    <property type="project" value="InterPro"/>
</dbReference>
<dbReference type="InterPro" id="IPR013244">
    <property type="entry name" value="Sec39_domain"/>
</dbReference>
<comment type="subcellular location">
    <subcellularLocation>
        <location evidence="1">Endoplasmic reticulum</location>
    </subcellularLocation>
</comment>
<dbReference type="GO" id="GO:0070939">
    <property type="term" value="C:Dsl1/NZR complex"/>
    <property type="evidence" value="ECO:0007669"/>
    <property type="project" value="TreeGrafter"/>
</dbReference>
<accession>A0A8H5AW82</accession>
<reference evidence="7 8" key="1">
    <citation type="journal article" date="2020" name="ISME J.">
        <title>Uncovering the hidden diversity of litter-decomposition mechanisms in mushroom-forming fungi.</title>
        <authorList>
            <person name="Floudas D."/>
            <person name="Bentzer J."/>
            <person name="Ahren D."/>
            <person name="Johansson T."/>
            <person name="Persson P."/>
            <person name="Tunlid A."/>
        </authorList>
    </citation>
    <scope>NUCLEOTIDE SEQUENCE [LARGE SCALE GENOMIC DNA]</scope>
    <source>
        <strain evidence="7 8">CBS 101986</strain>
    </source>
</reference>
<feature type="compositionally biased region" description="Acidic residues" evidence="5">
    <location>
        <begin position="131"/>
        <end position="155"/>
    </location>
</feature>
<comment type="caution">
    <text evidence="7">The sequence shown here is derived from an EMBL/GenBank/DDBJ whole genome shotgun (WGS) entry which is preliminary data.</text>
</comment>
<protein>
    <recommendedName>
        <fullName evidence="6">Sec39 domain-containing protein</fullName>
    </recommendedName>
</protein>
<keyword evidence="4" id="KW-0653">Protein transport</keyword>
<dbReference type="GO" id="GO:0000149">
    <property type="term" value="F:SNARE binding"/>
    <property type="evidence" value="ECO:0007669"/>
    <property type="project" value="TreeGrafter"/>
</dbReference>
<keyword evidence="3" id="KW-0256">Endoplasmic reticulum</keyword>
<feature type="region of interest" description="Disordered" evidence="5">
    <location>
        <begin position="958"/>
        <end position="991"/>
    </location>
</feature>
<gene>
    <name evidence="7" type="ORF">D9619_003139</name>
</gene>
<dbReference type="Pfam" id="PF08314">
    <property type="entry name" value="Sec39"/>
    <property type="match status" value="1"/>
</dbReference>
<evidence type="ECO:0000259" key="6">
    <source>
        <dbReference type="Pfam" id="PF08314"/>
    </source>
</evidence>
<dbReference type="PANTHER" id="PTHR15922">
    <property type="entry name" value="NEUROBLASTOMA-AMPLIFIED SEQUENCE"/>
    <property type="match status" value="1"/>
</dbReference>
<evidence type="ECO:0000313" key="7">
    <source>
        <dbReference type="EMBL" id="KAF5311851.1"/>
    </source>
</evidence>
<dbReference type="Proteomes" id="UP000567179">
    <property type="component" value="Unassembled WGS sequence"/>
</dbReference>
<sequence>MTPSSPTPYTAWTALDDSSVTEDAIQNILADLNDDLWVVSACVDRVTNNVGAQKALLELGLGRTTSVVSRCTDILSLASTRNHTTSEDNDVLRTHFTNTPTDGLLCYLRSVLLRRLDRLNTYVEMEKEFPEAEGMEVDDAEEEEWEDDPWGETNDDSAVKTPQSKPGKSAPISLTDFIQNDLLWSACELAASQCLAALRILLKNYTTELWPSRFHIIRCIPEHTHPSECQEILPSIDSTSYAESLPTTQKRREEPDFSELMSTQDALSTQNLPPIPDSDKGIQFTAVNDPLSADEISSWYKSRLDLVMSATGMVDIALVLVQHGASQGVPSMDQLGEELSLLSRLVYDAPQGSRSAEEDWTLDRWYTMDAISVVRAYLRYSTEESLPGDISHLVMPYLYVLEAKAERTGFPDPALPTRTLYEYVLTTSLQNAAAIFEASKPTLPAGQRIIKDDEDMVRLALACLYGSSRLDEWPTMSRIFECLPVWNFPKDDEDLSGDEADTTVASLGAFVTPSTNQPPCTAQDLLLFFKPLPPVSLSRALDILDVHLESGEILSRWSVAAPLRWFLQSSGNVAEQRSWATRMARRAGGSTDKLDGLDDWNWLLSDMWKLTGDGDSSTRGAFCLLTKYEVTSIFLAGLLSTGNFNIAKTMLHSPRHKIKLSSKAVEDICLAASREFYDNSSSGNYNFGDMKLAFECLDVPRATETIIKEKEFIEATSRLCSFNVSSAPGVAITPLEIRLTKDKLSLISRVLSSNNDAYKHTQVILELGYKLGYGHDQVAEVKILAMLADTALQAEDFVRAYENNERMVQVVSELRRKSALGVDDGKAREASEVCWIACFQLGRQSEFPDLDKKMTLLGYALELCPPEKINDVLTAWRRYESQDILRRQERLEHKRTGGQVKNNVPKADFVPINVASSLRAKLHDFHMPSPPLLSTPDAAALASRTFKSVAANFPFSVGSRGRSHASDADDKQSIRSDSTRRTEGEDVSTQASRVLSKGIGWLIGADEEHGGF</sequence>
<organism evidence="7 8">
    <name type="scientific">Psilocybe cf. subviscida</name>
    <dbReference type="NCBI Taxonomy" id="2480587"/>
    <lineage>
        <taxon>Eukaryota</taxon>
        <taxon>Fungi</taxon>
        <taxon>Dikarya</taxon>
        <taxon>Basidiomycota</taxon>
        <taxon>Agaricomycotina</taxon>
        <taxon>Agaricomycetes</taxon>
        <taxon>Agaricomycetidae</taxon>
        <taxon>Agaricales</taxon>
        <taxon>Agaricineae</taxon>
        <taxon>Strophariaceae</taxon>
        <taxon>Psilocybe</taxon>
    </lineage>
</organism>
<dbReference type="EMBL" id="JAACJJ010000056">
    <property type="protein sequence ID" value="KAF5311851.1"/>
    <property type="molecule type" value="Genomic_DNA"/>
</dbReference>
<feature type="region of interest" description="Disordered" evidence="5">
    <location>
        <begin position="130"/>
        <end position="171"/>
    </location>
</feature>
<evidence type="ECO:0000256" key="3">
    <source>
        <dbReference type="ARBA" id="ARBA00022824"/>
    </source>
</evidence>
<name>A0A8H5AW82_9AGAR</name>
<keyword evidence="8" id="KW-1185">Reference proteome</keyword>
<evidence type="ECO:0000313" key="8">
    <source>
        <dbReference type="Proteomes" id="UP000567179"/>
    </source>
</evidence>